<dbReference type="Gene3D" id="1.10.390.10">
    <property type="entry name" value="Neutral Protease Domain 2"/>
    <property type="match status" value="1"/>
</dbReference>
<dbReference type="InterPro" id="IPR050344">
    <property type="entry name" value="Peptidase_M1_aminopeptidases"/>
</dbReference>
<dbReference type="GO" id="GO:0005615">
    <property type="term" value="C:extracellular space"/>
    <property type="evidence" value="ECO:0007669"/>
    <property type="project" value="TreeGrafter"/>
</dbReference>
<dbReference type="EMBL" id="HBHX01016297">
    <property type="protein sequence ID" value="CAE0108452.1"/>
    <property type="molecule type" value="Transcribed_RNA"/>
</dbReference>
<dbReference type="SUPFAM" id="SSF55486">
    <property type="entry name" value="Metalloproteases ('zincins'), catalytic domain"/>
    <property type="match status" value="1"/>
</dbReference>
<dbReference type="AlphaFoldDB" id="A0A7S3ALA7"/>
<proteinExistence type="inferred from homology"/>
<reference evidence="3" key="1">
    <citation type="submission" date="2021-01" db="EMBL/GenBank/DDBJ databases">
        <authorList>
            <person name="Corre E."/>
            <person name="Pelletier E."/>
            <person name="Niang G."/>
            <person name="Scheremetjew M."/>
            <person name="Finn R."/>
            <person name="Kale V."/>
            <person name="Holt S."/>
            <person name="Cochrane G."/>
            <person name="Meng A."/>
            <person name="Brown T."/>
            <person name="Cohen L."/>
        </authorList>
    </citation>
    <scope>NUCLEOTIDE SEQUENCE</scope>
    <source>
        <strain evidence="3">CCMP281</strain>
    </source>
</reference>
<gene>
    <name evidence="3" type="ORF">HERI1096_LOCUS9112</name>
</gene>
<feature type="domain" description="ERAP1-like C-terminal" evidence="2">
    <location>
        <begin position="118"/>
        <end position="447"/>
    </location>
</feature>
<evidence type="ECO:0000259" key="2">
    <source>
        <dbReference type="Pfam" id="PF11838"/>
    </source>
</evidence>
<dbReference type="InterPro" id="IPR024571">
    <property type="entry name" value="ERAP1-like_C_dom"/>
</dbReference>
<organism evidence="3">
    <name type="scientific">Haptolina ericina</name>
    <dbReference type="NCBI Taxonomy" id="156174"/>
    <lineage>
        <taxon>Eukaryota</taxon>
        <taxon>Haptista</taxon>
        <taxon>Haptophyta</taxon>
        <taxon>Prymnesiophyceae</taxon>
        <taxon>Prymnesiales</taxon>
        <taxon>Prymnesiaceae</taxon>
        <taxon>Haptolina</taxon>
    </lineage>
</organism>
<dbReference type="GO" id="GO:0008270">
    <property type="term" value="F:zinc ion binding"/>
    <property type="evidence" value="ECO:0007669"/>
    <property type="project" value="TreeGrafter"/>
</dbReference>
<evidence type="ECO:0000313" key="3">
    <source>
        <dbReference type="EMBL" id="CAE0108452.1"/>
    </source>
</evidence>
<name>A0A7S3ALA7_9EUKA</name>
<evidence type="ECO:0000256" key="1">
    <source>
        <dbReference type="ARBA" id="ARBA00010136"/>
    </source>
</evidence>
<dbReference type="Gene3D" id="1.25.50.20">
    <property type="match status" value="1"/>
</dbReference>
<dbReference type="GO" id="GO:0070006">
    <property type="term" value="F:metalloaminopeptidase activity"/>
    <property type="evidence" value="ECO:0007669"/>
    <property type="project" value="TreeGrafter"/>
</dbReference>
<dbReference type="Gene3D" id="2.60.40.1910">
    <property type="match status" value="1"/>
</dbReference>
<dbReference type="GO" id="GO:0006508">
    <property type="term" value="P:proteolysis"/>
    <property type="evidence" value="ECO:0007669"/>
    <property type="project" value="TreeGrafter"/>
</dbReference>
<protein>
    <recommendedName>
        <fullName evidence="2">ERAP1-like C-terminal domain-containing protein</fullName>
    </recommendedName>
</protein>
<dbReference type="GO" id="GO:0043171">
    <property type="term" value="P:peptide catabolic process"/>
    <property type="evidence" value="ECO:0007669"/>
    <property type="project" value="TreeGrafter"/>
</dbReference>
<accession>A0A7S3ALA7</accession>
<dbReference type="PANTHER" id="PTHR11533">
    <property type="entry name" value="PROTEASE M1 ZINC METALLOPROTEASE"/>
    <property type="match status" value="1"/>
</dbReference>
<dbReference type="Pfam" id="PF11838">
    <property type="entry name" value="ERAP1_C"/>
    <property type="match status" value="1"/>
</dbReference>
<dbReference type="GO" id="GO:0042277">
    <property type="term" value="F:peptide binding"/>
    <property type="evidence" value="ECO:0007669"/>
    <property type="project" value="TreeGrafter"/>
</dbReference>
<dbReference type="InterPro" id="IPR027268">
    <property type="entry name" value="Peptidase_M4/M1_CTD_sf"/>
</dbReference>
<dbReference type="GO" id="GO:0016020">
    <property type="term" value="C:membrane"/>
    <property type="evidence" value="ECO:0007669"/>
    <property type="project" value="TreeGrafter"/>
</dbReference>
<dbReference type="PANTHER" id="PTHR11533:SF174">
    <property type="entry name" value="PUROMYCIN-SENSITIVE AMINOPEPTIDASE-RELATED"/>
    <property type="match status" value="1"/>
</dbReference>
<sequence length="469" mass="50512">MQEFKYGNATTGDLWAAWELASRQPIAEMMGLWTRQMGFPLLELTAATPTPGGGLTLQLKQGWFLADGSSVAADEEKTWAIPLFVACSGGAEGGEGTPHIGIMKDATHEVHTSGDGAWVKLNAQQYVPMRVKYPDSMFSGLAAAVRAKSISAADRIGLLSDQYQLCKAGKLDPTRLLELLAAFDQEDEPTVLSQLLTSLSGLHSLFAASAELQVAFDGFARGLVAPIVDRLGWDPHEEDAHLTRKLRGEVIAALPSFCGSDAAVLSEARRRFDAFMADPSPDKAQGKAALPSEIASTVFKLAQAAGGEAEFEAMLSSYSLCTLNDDKKNSLLGIAAAPTPELRQRALEFAMSDAVKLQDFFYVALTMHRKDADGMEATWQFFQTRLPEYKSKLEKAGSSLMDACITGACAGFATADKAAEVRAFFAAPDNALPKNERKIAQTLESINNNCAFLSAFKGSHALAWLKERA</sequence>
<comment type="similarity">
    <text evidence="1">Belongs to the peptidase M1 family.</text>
</comment>
<dbReference type="GO" id="GO:0005737">
    <property type="term" value="C:cytoplasm"/>
    <property type="evidence" value="ECO:0007669"/>
    <property type="project" value="TreeGrafter"/>
</dbReference>